<dbReference type="InterPro" id="IPR001075">
    <property type="entry name" value="NIF_FeS_clus_asmbl_NifU_C"/>
</dbReference>
<evidence type="ECO:0000313" key="3">
    <source>
        <dbReference type="EMBL" id="KJV65652.1"/>
    </source>
</evidence>
<protein>
    <submittedName>
        <fullName evidence="3">Scaffold Nfu/NifU N terminal family protein</fullName>
    </submittedName>
</protein>
<dbReference type="AlphaFoldDB" id="A0A0F3ND83"/>
<evidence type="ECO:0000256" key="1">
    <source>
        <dbReference type="ARBA" id="ARBA00006420"/>
    </source>
</evidence>
<evidence type="ECO:0000313" key="4">
    <source>
        <dbReference type="Proteomes" id="UP000033546"/>
    </source>
</evidence>
<gene>
    <name evidence="3" type="ORF">EMUCRT_0602</name>
</gene>
<reference evidence="3 4" key="1">
    <citation type="submission" date="2015-02" db="EMBL/GenBank/DDBJ databases">
        <title>Genome Sequencing of Rickettsiales.</title>
        <authorList>
            <person name="Daugherty S.C."/>
            <person name="Su Q."/>
            <person name="Abolude K."/>
            <person name="Beier-Sexton M."/>
            <person name="Carlyon J.A."/>
            <person name="Carter R."/>
            <person name="Day N.P."/>
            <person name="Dumler S.J."/>
            <person name="Dyachenko V."/>
            <person name="Godinez A."/>
            <person name="Kurtti T.J."/>
            <person name="Lichay M."/>
            <person name="Mullins K.E."/>
            <person name="Ott S."/>
            <person name="Pappas-Brown V."/>
            <person name="Paris D.H."/>
            <person name="Patel P."/>
            <person name="Richards A.L."/>
            <person name="Sadzewicz L."/>
            <person name="Sears K."/>
            <person name="Seidman D."/>
            <person name="Sengamalay N."/>
            <person name="Stenos J."/>
            <person name="Tallon L.J."/>
            <person name="Vincent G."/>
            <person name="Fraser C.M."/>
            <person name="Munderloh U."/>
            <person name="Dunning-Hotopp J.C."/>
        </authorList>
    </citation>
    <scope>NUCLEOTIDE SEQUENCE [LARGE SCALE GENOMIC DNA]</scope>
    <source>
        <strain evidence="3 4">EmCRT</strain>
    </source>
</reference>
<feature type="domain" description="Scaffold protein Nfu/NifU N-terminal" evidence="2">
    <location>
        <begin position="3"/>
        <end position="89"/>
    </location>
</feature>
<organism evidence="3 4">
    <name type="scientific">Ehrlichia cf. muris str. EmCRT</name>
    <dbReference type="NCBI Taxonomy" id="1359167"/>
    <lineage>
        <taxon>Bacteria</taxon>
        <taxon>Pseudomonadati</taxon>
        <taxon>Pseudomonadota</taxon>
        <taxon>Alphaproteobacteria</taxon>
        <taxon>Rickettsiales</taxon>
        <taxon>Anaplasmataceae</taxon>
        <taxon>Ehrlichia</taxon>
    </lineage>
</organism>
<dbReference type="Proteomes" id="UP000033546">
    <property type="component" value="Unassembled WGS sequence"/>
</dbReference>
<dbReference type="EMBL" id="LANU01000002">
    <property type="protein sequence ID" value="KJV65652.1"/>
    <property type="molecule type" value="Genomic_DNA"/>
</dbReference>
<name>A0A0F3ND83_9RICK</name>
<dbReference type="Pfam" id="PF01106">
    <property type="entry name" value="NifU"/>
    <property type="match status" value="1"/>
</dbReference>
<dbReference type="InterPro" id="IPR036498">
    <property type="entry name" value="Nfu/NifU_N_sf"/>
</dbReference>
<dbReference type="GO" id="GO:0016226">
    <property type="term" value="P:iron-sulfur cluster assembly"/>
    <property type="evidence" value="ECO:0007669"/>
    <property type="project" value="InterPro"/>
</dbReference>
<dbReference type="PANTHER" id="PTHR11178:SF1">
    <property type="entry name" value="NFU1 IRON-SULFUR CLUSTER SCAFFOLD HOMOLOG, MITOCHONDRIAL"/>
    <property type="match status" value="1"/>
</dbReference>
<dbReference type="SUPFAM" id="SSF117916">
    <property type="entry name" value="Fe-S cluster assembly (FSCA) domain-like"/>
    <property type="match status" value="1"/>
</dbReference>
<dbReference type="InterPro" id="IPR034904">
    <property type="entry name" value="FSCA_dom_sf"/>
</dbReference>
<dbReference type="InterPro" id="IPR014824">
    <property type="entry name" value="Nfu/NifU_N"/>
</dbReference>
<dbReference type="GO" id="GO:0005506">
    <property type="term" value="F:iron ion binding"/>
    <property type="evidence" value="ECO:0007669"/>
    <property type="project" value="InterPro"/>
</dbReference>
<sequence length="186" mass="20707">MFIQIEETPNPDTLKFMPGVPVNNGKVSEFVDSVTAESSPLATALFKIEHVRGVFFGGDFVSVTKSSDIEWDVLKPEVLTVIMDFLTLNPGNAILDFDKEEMEEFFDEKDVEMVKKIKELIDNYVKPAVMQDGGDIKFKGYSNGIVFVKLRGACSGCPSASITLKEGIYNMLNYYIPDIQGVESIQ</sequence>
<comment type="caution">
    <text evidence="3">The sequence shown here is derived from an EMBL/GenBank/DDBJ whole genome shotgun (WGS) entry which is preliminary data.</text>
</comment>
<dbReference type="PIRSF" id="PIRSF036773">
    <property type="entry name" value="HIRIP5"/>
    <property type="match status" value="1"/>
</dbReference>
<dbReference type="SMART" id="SM00932">
    <property type="entry name" value="Nfu_N"/>
    <property type="match status" value="1"/>
</dbReference>
<dbReference type="Gene3D" id="3.30.1370.70">
    <property type="entry name" value="Scaffold protein Nfu/NifU, N-terminal domain"/>
    <property type="match status" value="1"/>
</dbReference>
<accession>A0A0F3ND83</accession>
<dbReference type="Pfam" id="PF08712">
    <property type="entry name" value="Nfu_N"/>
    <property type="match status" value="1"/>
</dbReference>
<evidence type="ECO:0000259" key="2">
    <source>
        <dbReference type="SMART" id="SM00932"/>
    </source>
</evidence>
<dbReference type="Gene3D" id="3.30.300.130">
    <property type="entry name" value="Fe-S cluster assembly (FSCA)"/>
    <property type="match status" value="1"/>
</dbReference>
<dbReference type="RefSeq" id="WP_045804909.1">
    <property type="nucleotide sequence ID" value="NZ_LANU01000002.1"/>
</dbReference>
<dbReference type="GO" id="GO:0051536">
    <property type="term" value="F:iron-sulfur cluster binding"/>
    <property type="evidence" value="ECO:0007669"/>
    <property type="project" value="InterPro"/>
</dbReference>
<dbReference type="PATRIC" id="fig|1359167.3.peg.581"/>
<dbReference type="PANTHER" id="PTHR11178">
    <property type="entry name" value="IRON-SULFUR CLUSTER SCAFFOLD PROTEIN NFU-RELATED"/>
    <property type="match status" value="1"/>
</dbReference>
<dbReference type="InterPro" id="IPR035433">
    <property type="entry name" value="NFU1-like"/>
</dbReference>
<dbReference type="SUPFAM" id="SSF110836">
    <property type="entry name" value="Hypothetical protein SAV1430"/>
    <property type="match status" value="1"/>
</dbReference>
<comment type="similarity">
    <text evidence="1">Belongs to the NifU family.</text>
</comment>
<proteinExistence type="inferred from homology"/>